<organism evidence="2 3">
    <name type="scientific">Cladosporium halotolerans</name>
    <dbReference type="NCBI Taxonomy" id="1052096"/>
    <lineage>
        <taxon>Eukaryota</taxon>
        <taxon>Fungi</taxon>
        <taxon>Dikarya</taxon>
        <taxon>Ascomycota</taxon>
        <taxon>Pezizomycotina</taxon>
        <taxon>Dothideomycetes</taxon>
        <taxon>Dothideomycetidae</taxon>
        <taxon>Cladosporiales</taxon>
        <taxon>Cladosporiaceae</taxon>
        <taxon>Cladosporium</taxon>
    </lineage>
</organism>
<dbReference type="EMBL" id="JAAQHG020000006">
    <property type="protein sequence ID" value="KAL1588806.1"/>
    <property type="molecule type" value="Genomic_DNA"/>
</dbReference>
<accession>A0AB34KY10</accession>
<evidence type="ECO:0000256" key="1">
    <source>
        <dbReference type="SAM" id="MobiDB-lite"/>
    </source>
</evidence>
<proteinExistence type="predicted"/>
<sequence>MHIPFPLRRSSIPSRTPSTSSSSPSSVPAELLTTTLPLAPREDNSNMSEAQREARLRARCRRATEPWRSARMLGEGRGE</sequence>
<reference evidence="2 3" key="1">
    <citation type="journal article" date="2020" name="Microbiol. Resour. Announc.">
        <title>Draft Genome Sequence of a Cladosporium Species Isolated from the Mesophotic Ascidian Didemnum maculosum.</title>
        <authorList>
            <person name="Gioti A."/>
            <person name="Siaperas R."/>
            <person name="Nikolaivits E."/>
            <person name="Le Goff G."/>
            <person name="Ouazzani J."/>
            <person name="Kotoulas G."/>
            <person name="Topakas E."/>
        </authorList>
    </citation>
    <scope>NUCLEOTIDE SEQUENCE [LARGE SCALE GENOMIC DNA]</scope>
    <source>
        <strain evidence="2 3">TM138-S3</strain>
    </source>
</reference>
<protein>
    <submittedName>
        <fullName evidence="2">Uncharacterized protein</fullName>
    </submittedName>
</protein>
<feature type="compositionally biased region" description="Low complexity" evidence="1">
    <location>
        <begin position="8"/>
        <end position="39"/>
    </location>
</feature>
<feature type="region of interest" description="Disordered" evidence="1">
    <location>
        <begin position="1"/>
        <end position="61"/>
    </location>
</feature>
<name>A0AB34KY10_9PEZI</name>
<evidence type="ECO:0000313" key="3">
    <source>
        <dbReference type="Proteomes" id="UP000803884"/>
    </source>
</evidence>
<dbReference type="RefSeq" id="XP_069231911.1">
    <property type="nucleotide sequence ID" value="XM_069371002.1"/>
</dbReference>
<keyword evidence="3" id="KW-1185">Reference proteome</keyword>
<gene>
    <name evidence="2" type="ORF">WHR41_02396</name>
</gene>
<evidence type="ECO:0000313" key="2">
    <source>
        <dbReference type="EMBL" id="KAL1588806.1"/>
    </source>
</evidence>
<dbReference type="Proteomes" id="UP000803884">
    <property type="component" value="Unassembled WGS sequence"/>
</dbReference>
<feature type="compositionally biased region" description="Basic and acidic residues" evidence="1">
    <location>
        <begin position="40"/>
        <end position="56"/>
    </location>
</feature>
<dbReference type="AlphaFoldDB" id="A0AB34KY10"/>
<comment type="caution">
    <text evidence="2">The sequence shown here is derived from an EMBL/GenBank/DDBJ whole genome shotgun (WGS) entry which is preliminary data.</text>
</comment>
<dbReference type="GeneID" id="96003840"/>